<dbReference type="Proteomes" id="UP001224890">
    <property type="component" value="Unassembled WGS sequence"/>
</dbReference>
<protein>
    <submittedName>
        <fullName evidence="1">Uncharacterized protein</fullName>
    </submittedName>
</protein>
<evidence type="ECO:0000313" key="2">
    <source>
        <dbReference type="Proteomes" id="UP001224890"/>
    </source>
</evidence>
<organism evidence="1 2">
    <name type="scientific">Colletotrichum godetiae</name>
    <dbReference type="NCBI Taxonomy" id="1209918"/>
    <lineage>
        <taxon>Eukaryota</taxon>
        <taxon>Fungi</taxon>
        <taxon>Dikarya</taxon>
        <taxon>Ascomycota</taxon>
        <taxon>Pezizomycotina</taxon>
        <taxon>Sordariomycetes</taxon>
        <taxon>Hypocreomycetidae</taxon>
        <taxon>Glomerellales</taxon>
        <taxon>Glomerellaceae</taxon>
        <taxon>Colletotrichum</taxon>
        <taxon>Colletotrichum acutatum species complex</taxon>
    </lineage>
</organism>
<dbReference type="RefSeq" id="XP_060423630.1">
    <property type="nucleotide sequence ID" value="XM_060572993.1"/>
</dbReference>
<accession>A0AAJ0A977</accession>
<dbReference type="AlphaFoldDB" id="A0AAJ0A977"/>
<dbReference type="GeneID" id="85457519"/>
<evidence type="ECO:0000313" key="1">
    <source>
        <dbReference type="EMBL" id="KAK1658866.1"/>
    </source>
</evidence>
<dbReference type="EMBL" id="JAHMHR010000068">
    <property type="protein sequence ID" value="KAK1658866.1"/>
    <property type="molecule type" value="Genomic_DNA"/>
</dbReference>
<gene>
    <name evidence="1" type="ORF">BDP55DRAFT_637521</name>
</gene>
<comment type="caution">
    <text evidence="1">The sequence shown here is derived from an EMBL/GenBank/DDBJ whole genome shotgun (WGS) entry which is preliminary data.</text>
</comment>
<sequence>MAKRLTVYGYLGAVLSPNFPSSSRKTGQVVPSTNTYCGVQGVVELARLGYRHEECGAQPFQTCSPAQHSPNASRPVRAHRVYSAGLPLDVAKIGFLVIAPFLGRKLRLTVYPKMMNP</sequence>
<name>A0AAJ0A977_9PEZI</name>
<keyword evidence="2" id="KW-1185">Reference proteome</keyword>
<reference evidence="1" key="1">
    <citation type="submission" date="2021-06" db="EMBL/GenBank/DDBJ databases">
        <title>Comparative genomics, transcriptomics and evolutionary studies reveal genomic signatures of adaptation to plant cell wall in hemibiotrophic fungi.</title>
        <authorList>
            <consortium name="DOE Joint Genome Institute"/>
            <person name="Baroncelli R."/>
            <person name="Diaz J.F."/>
            <person name="Benocci T."/>
            <person name="Peng M."/>
            <person name="Battaglia E."/>
            <person name="Haridas S."/>
            <person name="Andreopoulos W."/>
            <person name="Labutti K."/>
            <person name="Pangilinan J."/>
            <person name="Floch G.L."/>
            <person name="Makela M.R."/>
            <person name="Henrissat B."/>
            <person name="Grigoriev I.V."/>
            <person name="Crouch J.A."/>
            <person name="De Vries R.P."/>
            <person name="Sukno S.A."/>
            <person name="Thon M.R."/>
        </authorList>
    </citation>
    <scope>NUCLEOTIDE SEQUENCE</scope>
    <source>
        <strain evidence="1">CBS 193.32</strain>
    </source>
</reference>
<proteinExistence type="predicted"/>